<gene>
    <name evidence="1" type="ORF">HERI1096_LOCUS20806</name>
</gene>
<evidence type="ECO:0000313" key="1">
    <source>
        <dbReference type="EMBL" id="CAE0120105.1"/>
    </source>
</evidence>
<proteinExistence type="predicted"/>
<organism evidence="1">
    <name type="scientific">Haptolina ericina</name>
    <dbReference type="NCBI Taxonomy" id="156174"/>
    <lineage>
        <taxon>Eukaryota</taxon>
        <taxon>Haptista</taxon>
        <taxon>Haptophyta</taxon>
        <taxon>Prymnesiophyceae</taxon>
        <taxon>Prymnesiales</taxon>
        <taxon>Prymnesiaceae</taxon>
        <taxon>Haptolina</taxon>
    </lineage>
</organism>
<protein>
    <submittedName>
        <fullName evidence="1">Uncharacterized protein</fullName>
    </submittedName>
</protein>
<name>A0A7S3B029_9EUKA</name>
<sequence>MTSGMSCWRGGTCTRVGREAATQRGATACAPAHCSLRLVIACVAWRSIVGDKYHGETWDVDAMKRLELDAGAKANLEWAEFDAVVKVCQHVRSGVDRKVFVDCVINQCSHMQNLRTDIYAMALQAQNAPSAKKREALLRRGEGYLERYIYLLLFNEYCCEVHDIRSSLYMAGHKAGSFKDWIEEQSQAGLQLYQLLDGLDLTNGGGSRWRLE</sequence>
<accession>A0A7S3B029</accession>
<dbReference type="AlphaFoldDB" id="A0A7S3B029"/>
<reference evidence="1" key="1">
    <citation type="submission" date="2021-01" db="EMBL/GenBank/DDBJ databases">
        <authorList>
            <person name="Corre E."/>
            <person name="Pelletier E."/>
            <person name="Niang G."/>
            <person name="Scheremetjew M."/>
            <person name="Finn R."/>
            <person name="Kale V."/>
            <person name="Holt S."/>
            <person name="Cochrane G."/>
            <person name="Meng A."/>
            <person name="Brown T."/>
            <person name="Cohen L."/>
        </authorList>
    </citation>
    <scope>NUCLEOTIDE SEQUENCE</scope>
    <source>
        <strain evidence="1">CCMP281</strain>
    </source>
</reference>
<dbReference type="EMBL" id="HBHX01037421">
    <property type="protein sequence ID" value="CAE0120105.1"/>
    <property type="molecule type" value="Transcribed_RNA"/>
</dbReference>